<protein>
    <recommendedName>
        <fullName evidence="2">Fumarylacetoacetase-like C-terminal domain-containing protein</fullName>
    </recommendedName>
</protein>
<dbReference type="PANTHER" id="PTHR11820">
    <property type="entry name" value="ACYLPYRUVASE"/>
    <property type="match status" value="1"/>
</dbReference>
<dbReference type="SUPFAM" id="SSF56529">
    <property type="entry name" value="FAH"/>
    <property type="match status" value="1"/>
</dbReference>
<proteinExistence type="predicted"/>
<dbReference type="Proteomes" id="UP000621500">
    <property type="component" value="Unassembled WGS sequence"/>
</dbReference>
<reference evidence="3 4" key="1">
    <citation type="submission" date="2021-01" db="EMBL/GenBank/DDBJ databases">
        <title>Whole genome shotgun sequence of Plantactinospora mayteni NBRC 109088.</title>
        <authorList>
            <person name="Komaki H."/>
            <person name="Tamura T."/>
        </authorList>
    </citation>
    <scope>NUCLEOTIDE SEQUENCE [LARGE SCALE GENOMIC DNA]</scope>
    <source>
        <strain evidence="3 4">NBRC 109088</strain>
    </source>
</reference>
<keyword evidence="1" id="KW-0479">Metal-binding</keyword>
<name>A0ABQ4ERK5_9ACTN</name>
<organism evidence="3 4">
    <name type="scientific">Plantactinospora mayteni</name>
    <dbReference type="NCBI Taxonomy" id="566021"/>
    <lineage>
        <taxon>Bacteria</taxon>
        <taxon>Bacillati</taxon>
        <taxon>Actinomycetota</taxon>
        <taxon>Actinomycetes</taxon>
        <taxon>Micromonosporales</taxon>
        <taxon>Micromonosporaceae</taxon>
        <taxon>Plantactinospora</taxon>
    </lineage>
</organism>
<dbReference type="Pfam" id="PF01557">
    <property type="entry name" value="FAA_hydrolase"/>
    <property type="match status" value="1"/>
</dbReference>
<dbReference type="InterPro" id="IPR011234">
    <property type="entry name" value="Fumarylacetoacetase-like_C"/>
</dbReference>
<accession>A0ABQ4ERK5</accession>
<evidence type="ECO:0000259" key="2">
    <source>
        <dbReference type="Pfam" id="PF01557"/>
    </source>
</evidence>
<sequence length="288" mass="31213">MQFARVRRAADRDVELVYRTPDDRLLPLASLDDSGNADPVALLARTGRESLAEDIAALAASTSAGDLLSVAEVLFEPPVATCTKICCLALNYRDHAEESNLDVPPEPVLFFKPPSALTGHRTTVVAPRRTRHLEHEIELAVVIGTTTRDLPAERWTEAVAGYTVINDMTARDLQLVNIARNVPWDQFKGFDTFAPLGPYLVTPDEVGDPSALEMRLEVGGTVRQRANTAQMVYGLPRLIADLSNGMTLLPGDVIATGTTAGLAPLVDGDVMRATIDRLGTLQNDVRFS</sequence>
<dbReference type="EMBL" id="BONX01000024">
    <property type="protein sequence ID" value="GIG97245.1"/>
    <property type="molecule type" value="Genomic_DNA"/>
</dbReference>
<feature type="domain" description="Fumarylacetoacetase-like C-terminal" evidence="2">
    <location>
        <begin position="84"/>
        <end position="286"/>
    </location>
</feature>
<dbReference type="PANTHER" id="PTHR11820:SF112">
    <property type="entry name" value="FUMARYLACETOACETATE HYDROLASE FAMILY PROTEIN (AFU_ORTHOLOGUE AFUA_1G02370)-RELATED"/>
    <property type="match status" value="1"/>
</dbReference>
<keyword evidence="4" id="KW-1185">Reference proteome</keyword>
<gene>
    <name evidence="3" type="ORF">Pma05_38180</name>
</gene>
<evidence type="ECO:0000256" key="1">
    <source>
        <dbReference type="ARBA" id="ARBA00022723"/>
    </source>
</evidence>
<evidence type="ECO:0000313" key="4">
    <source>
        <dbReference type="Proteomes" id="UP000621500"/>
    </source>
</evidence>
<evidence type="ECO:0000313" key="3">
    <source>
        <dbReference type="EMBL" id="GIG97245.1"/>
    </source>
</evidence>
<dbReference type="InterPro" id="IPR036663">
    <property type="entry name" value="Fumarylacetoacetase_C_sf"/>
</dbReference>
<dbReference type="Gene3D" id="3.90.850.10">
    <property type="entry name" value="Fumarylacetoacetase-like, C-terminal domain"/>
    <property type="match status" value="1"/>
</dbReference>
<comment type="caution">
    <text evidence="3">The sequence shown here is derived from an EMBL/GenBank/DDBJ whole genome shotgun (WGS) entry which is preliminary data.</text>
</comment>